<accession>A0A0M4H1H2</accession>
<feature type="compositionally biased region" description="Basic and acidic residues" evidence="1">
    <location>
        <begin position="99"/>
        <end position="113"/>
    </location>
</feature>
<dbReference type="RefSeq" id="WP_053775106.1">
    <property type="nucleotide sequence ID" value="NZ_CP012573.1"/>
</dbReference>
<feature type="transmembrane region" description="Helical" evidence="2">
    <location>
        <begin position="46"/>
        <end position="66"/>
    </location>
</feature>
<dbReference type="EMBL" id="CP048049">
    <property type="protein sequence ID" value="QIS45678.1"/>
    <property type="molecule type" value="Genomic_DNA"/>
</dbReference>
<keyword evidence="4" id="KW-1185">Reference proteome</keyword>
<name>A0A0M4H1H2_9MICO</name>
<proteinExistence type="predicted"/>
<keyword evidence="2" id="KW-0472">Membrane</keyword>
<evidence type="ECO:0000313" key="4">
    <source>
        <dbReference type="Proteomes" id="UP000503164"/>
    </source>
</evidence>
<gene>
    <name evidence="3" type="ORF">GW570_11565</name>
</gene>
<protein>
    <submittedName>
        <fullName evidence="3">Uncharacterized protein</fullName>
    </submittedName>
</protein>
<feature type="region of interest" description="Disordered" evidence="1">
    <location>
        <begin position="69"/>
        <end position="113"/>
    </location>
</feature>
<dbReference type="KEGG" id="ccap:AES38_11580"/>
<dbReference type="Proteomes" id="UP000503164">
    <property type="component" value="Chromosome"/>
</dbReference>
<dbReference type="AlphaFoldDB" id="A0A0M4H1H2"/>
<evidence type="ECO:0000313" key="3">
    <source>
        <dbReference type="EMBL" id="QIS45678.1"/>
    </source>
</evidence>
<organism evidence="3 4">
    <name type="scientific">Clavibacter capsici</name>
    <dbReference type="NCBI Taxonomy" id="1874630"/>
    <lineage>
        <taxon>Bacteria</taxon>
        <taxon>Bacillati</taxon>
        <taxon>Actinomycetota</taxon>
        <taxon>Actinomycetes</taxon>
        <taxon>Micrococcales</taxon>
        <taxon>Microbacteriaceae</taxon>
        <taxon>Clavibacter</taxon>
    </lineage>
</organism>
<feature type="transmembrane region" description="Helical" evidence="2">
    <location>
        <begin position="12"/>
        <end position="34"/>
    </location>
</feature>
<sequence>MFLRSRARWRTTLGLWILGIALCVVSVLGLTGAFGEISSAGRFGTIVLFGVPLGLLSIGCGIANGIRGWSDPGDEEVDEPVHAGDRAGLSDAEATEADATDRDRHGPGGSTDR</sequence>
<evidence type="ECO:0000256" key="2">
    <source>
        <dbReference type="SAM" id="Phobius"/>
    </source>
</evidence>
<keyword evidence="2" id="KW-1133">Transmembrane helix</keyword>
<keyword evidence="2" id="KW-0812">Transmembrane</keyword>
<reference evidence="3 4" key="1">
    <citation type="journal article" date="2020" name="Mol. Plant Pathol.">
        <title>Plasmid composition and the chpG gene determine the virulence level of Clavibacter capsici natural isolates in pepper.</title>
        <authorList>
            <person name="Hwang I.S."/>
            <person name="Lee H.M."/>
            <person name="Oh E.J."/>
            <person name="Lee S."/>
            <person name="Heu S."/>
            <person name="Oh C.S."/>
        </authorList>
    </citation>
    <scope>NUCLEOTIDE SEQUENCE [LARGE SCALE GENOMIC DNA]</scope>
    <source>
        <strain evidence="3 4">1101</strain>
    </source>
</reference>
<evidence type="ECO:0000256" key="1">
    <source>
        <dbReference type="SAM" id="MobiDB-lite"/>
    </source>
</evidence>